<evidence type="ECO:0000313" key="3">
    <source>
        <dbReference type="Proteomes" id="UP001497744"/>
    </source>
</evidence>
<dbReference type="RefSeq" id="XP_067716796.1">
    <property type="nucleotide sequence ID" value="XM_067860695.1"/>
</dbReference>
<dbReference type="Proteomes" id="UP001497744">
    <property type="component" value="Unassembled WGS sequence"/>
</dbReference>
<protein>
    <submittedName>
        <fullName evidence="2">Variant erythrocyte surface antigen-1 family protein</fullName>
    </submittedName>
</protein>
<keyword evidence="1" id="KW-0812">Transmembrane</keyword>
<dbReference type="GeneID" id="94196208"/>
<keyword evidence="1" id="KW-1133">Transmembrane helix</keyword>
<sequence length="351" mass="37168">MGENKSLATPPNNLKEAIDWLALVGGGFGGNGLGKYEDLEKALTKLPGFDGVKTTVFGNKSVQSSIKDLANGLGYGFLGYVGTTSIGWNGVVRTANYNSTYKDASWPEAPTELQKCALIFLGCAVAVYYCIGYLHWRLNGGGWVRQTVGGSGAYLYNLLLAMGYSANELNNAGDGITILNKVVQNLDELKKAATASNDCSKFFEQLEKIESNKALNCPLASCFKLAKEYFTEHNANEVTQAIRTLKEKFEELSKNQETSESYLSSNPYIVLSEPIQKLLSQAAKFKPNEASTTTAVVHGDGGAGQPTNQSSISGSIAGALTSIAAAGGAGAAYAFNVGGVQAILGAIFNFN</sequence>
<gene>
    <name evidence="2" type="ORF">BcabD6B2_41620</name>
</gene>
<feature type="transmembrane region" description="Helical" evidence="1">
    <location>
        <begin position="117"/>
        <end position="136"/>
    </location>
</feature>
<keyword evidence="1" id="KW-0472">Membrane</keyword>
<organism evidence="2 3">
    <name type="scientific">Babesia caballi</name>
    <dbReference type="NCBI Taxonomy" id="5871"/>
    <lineage>
        <taxon>Eukaryota</taxon>
        <taxon>Sar</taxon>
        <taxon>Alveolata</taxon>
        <taxon>Apicomplexa</taxon>
        <taxon>Aconoidasida</taxon>
        <taxon>Piroplasmida</taxon>
        <taxon>Babesiidae</taxon>
        <taxon>Babesia</taxon>
    </lineage>
</organism>
<proteinExistence type="predicted"/>
<accession>A0AAV4LY41</accession>
<name>A0AAV4LY41_BABCB</name>
<evidence type="ECO:0000256" key="1">
    <source>
        <dbReference type="SAM" id="Phobius"/>
    </source>
</evidence>
<dbReference type="AlphaFoldDB" id="A0AAV4LY41"/>
<comment type="caution">
    <text evidence="2">The sequence shown here is derived from an EMBL/GenBank/DDBJ whole genome shotgun (WGS) entry which is preliminary data.</text>
</comment>
<dbReference type="EMBL" id="BPLF01000003">
    <property type="protein sequence ID" value="GIX64727.1"/>
    <property type="molecule type" value="Genomic_DNA"/>
</dbReference>
<keyword evidence="3" id="KW-1185">Reference proteome</keyword>
<evidence type="ECO:0000313" key="2">
    <source>
        <dbReference type="EMBL" id="GIX64727.1"/>
    </source>
</evidence>
<reference evidence="2 3" key="1">
    <citation type="submission" date="2021-06" db="EMBL/GenBank/DDBJ databases">
        <title>Genome sequence of Babesia caballi.</title>
        <authorList>
            <person name="Yamagishi J."/>
            <person name="Kidaka T."/>
            <person name="Ochi A."/>
        </authorList>
    </citation>
    <scope>NUCLEOTIDE SEQUENCE [LARGE SCALE GENOMIC DNA]</scope>
    <source>
        <strain evidence="2">USDA-D6B2</strain>
    </source>
</reference>